<evidence type="ECO:0000313" key="2">
    <source>
        <dbReference type="Proteomes" id="UP000287547"/>
    </source>
</evidence>
<dbReference type="RefSeq" id="WP_051793385.1">
    <property type="nucleotide sequence ID" value="NZ_QHKI01000022.1"/>
</dbReference>
<reference evidence="1 2" key="1">
    <citation type="submission" date="2018-05" db="EMBL/GenBank/DDBJ databases">
        <title>Evolution of GPA BGCs.</title>
        <authorList>
            <person name="Waglechner N."/>
            <person name="Wright G.D."/>
        </authorList>
    </citation>
    <scope>NUCLEOTIDE SEQUENCE [LARGE SCALE GENOMIC DNA]</scope>
    <source>
        <strain evidence="1 2">A82846</strain>
    </source>
</reference>
<evidence type="ECO:0000313" key="1">
    <source>
        <dbReference type="EMBL" id="RSM82564.1"/>
    </source>
</evidence>
<accession>A0A428Z673</accession>
<protein>
    <submittedName>
        <fullName evidence="1">Uncharacterized protein</fullName>
    </submittedName>
</protein>
<name>A0A428Z673_KIBAR</name>
<proteinExistence type="predicted"/>
<dbReference type="Proteomes" id="UP000287547">
    <property type="component" value="Unassembled WGS sequence"/>
</dbReference>
<dbReference type="OrthoDB" id="3917849at2"/>
<dbReference type="AlphaFoldDB" id="A0A428Z673"/>
<sequence length="109" mass="12024">MTLSSGKVVDSYNPGEEIVERKHTQLAAIKLETAMGYLQSLPQKYPPGEIIADTPSNREKYPHLVGQPLRGDMILEVPVQTAPVPPAIVEKAAELNVTIRDVNGKEYDR</sequence>
<comment type="caution">
    <text evidence="1">The sequence shown here is derived from an EMBL/GenBank/DDBJ whole genome shotgun (WGS) entry which is preliminary data.</text>
</comment>
<organism evidence="1 2">
    <name type="scientific">Kibdelosporangium aridum</name>
    <dbReference type="NCBI Taxonomy" id="2030"/>
    <lineage>
        <taxon>Bacteria</taxon>
        <taxon>Bacillati</taxon>
        <taxon>Actinomycetota</taxon>
        <taxon>Actinomycetes</taxon>
        <taxon>Pseudonocardiales</taxon>
        <taxon>Pseudonocardiaceae</taxon>
        <taxon>Kibdelosporangium</taxon>
    </lineage>
</organism>
<gene>
    <name evidence="1" type="ORF">DMH04_25570</name>
</gene>
<dbReference type="EMBL" id="QHKI01000022">
    <property type="protein sequence ID" value="RSM82564.1"/>
    <property type="molecule type" value="Genomic_DNA"/>
</dbReference>